<keyword evidence="2" id="KW-0547">Nucleotide-binding</keyword>
<proteinExistence type="inferred from homology"/>
<comment type="caution">
    <text evidence="7">The sequence shown here is derived from an EMBL/GenBank/DDBJ whole genome shotgun (WGS) entry which is preliminary data.</text>
</comment>
<comment type="subcellular location">
    <subcellularLocation>
        <location evidence="5">Endomembrane system</location>
        <topology evidence="5">Peripheral membrane protein</topology>
        <orientation evidence="5">Cytoplasmic side</orientation>
    </subcellularLocation>
</comment>
<dbReference type="InterPro" id="IPR027417">
    <property type="entry name" value="P-loop_NTPase"/>
</dbReference>
<evidence type="ECO:0000256" key="4">
    <source>
        <dbReference type="ARBA" id="ARBA00023136"/>
    </source>
</evidence>
<evidence type="ECO:0000313" key="7">
    <source>
        <dbReference type="EMBL" id="KAF5397815.1"/>
    </source>
</evidence>
<dbReference type="Gene3D" id="3.40.50.300">
    <property type="entry name" value="P-loop containing nucleotide triphosphate hydrolases"/>
    <property type="match status" value="1"/>
</dbReference>
<evidence type="ECO:0000256" key="2">
    <source>
        <dbReference type="ARBA" id="ARBA00022741"/>
    </source>
</evidence>
<evidence type="ECO:0000256" key="3">
    <source>
        <dbReference type="ARBA" id="ARBA00023134"/>
    </source>
</evidence>
<dbReference type="GO" id="GO:0006614">
    <property type="term" value="P:SRP-dependent cotranslational protein targeting to membrane"/>
    <property type="evidence" value="ECO:0007669"/>
    <property type="project" value="InterPro"/>
</dbReference>
<evidence type="ECO:0000259" key="6">
    <source>
        <dbReference type="Pfam" id="PF00448"/>
    </source>
</evidence>
<protein>
    <recommendedName>
        <fullName evidence="6">SRP54-type proteins GTP-binding domain-containing protein</fullName>
    </recommendedName>
</protein>
<sequence length="113" mass="13093">MYKIDWSCSHLAKIVFWLIEKQFRVLIAACGTFRSSAVEQLRTHMHKLSYFHPPEQNGGQTMVELYEEGYGRDAASIARSAINHGVCCVLLHIFPYRFCSYRLYTVNVWSVIS</sequence>
<feature type="domain" description="SRP54-type proteins GTP-binding" evidence="6">
    <location>
        <begin position="10"/>
        <end position="56"/>
    </location>
</feature>
<comment type="similarity">
    <text evidence="1">Belongs to the GTP-binding SRP family.</text>
</comment>
<dbReference type="GO" id="GO:0005047">
    <property type="term" value="F:signal recognition particle binding"/>
    <property type="evidence" value="ECO:0007669"/>
    <property type="project" value="TreeGrafter"/>
</dbReference>
<evidence type="ECO:0000313" key="8">
    <source>
        <dbReference type="Proteomes" id="UP000748531"/>
    </source>
</evidence>
<dbReference type="Proteomes" id="UP000748531">
    <property type="component" value="Unassembled WGS sequence"/>
</dbReference>
<dbReference type="InterPro" id="IPR000897">
    <property type="entry name" value="SRP54_GTPase_dom"/>
</dbReference>
<dbReference type="OrthoDB" id="1727884at2759"/>
<gene>
    <name evidence="7" type="ORF">PHET_09187</name>
</gene>
<organism evidence="7 8">
    <name type="scientific">Paragonimus heterotremus</name>
    <dbReference type="NCBI Taxonomy" id="100268"/>
    <lineage>
        <taxon>Eukaryota</taxon>
        <taxon>Metazoa</taxon>
        <taxon>Spiralia</taxon>
        <taxon>Lophotrochozoa</taxon>
        <taxon>Platyhelminthes</taxon>
        <taxon>Trematoda</taxon>
        <taxon>Digenea</taxon>
        <taxon>Plagiorchiida</taxon>
        <taxon>Troglotremata</taxon>
        <taxon>Troglotrematidae</taxon>
        <taxon>Paragonimus</taxon>
    </lineage>
</organism>
<evidence type="ECO:0000256" key="1">
    <source>
        <dbReference type="ARBA" id="ARBA00008531"/>
    </source>
</evidence>
<dbReference type="AlphaFoldDB" id="A0A8J4SLE9"/>
<evidence type="ECO:0000256" key="5">
    <source>
        <dbReference type="ARBA" id="ARBA00029433"/>
    </source>
</evidence>
<name>A0A8J4SLE9_9TREM</name>
<keyword evidence="8" id="KW-1185">Reference proteome</keyword>
<dbReference type="GO" id="GO:0003924">
    <property type="term" value="F:GTPase activity"/>
    <property type="evidence" value="ECO:0007669"/>
    <property type="project" value="TreeGrafter"/>
</dbReference>
<reference evidence="7" key="1">
    <citation type="submission" date="2019-05" db="EMBL/GenBank/DDBJ databases">
        <title>Annotation for the trematode Paragonimus heterotremus.</title>
        <authorList>
            <person name="Choi Y.-J."/>
        </authorList>
    </citation>
    <scope>NUCLEOTIDE SEQUENCE</scope>
    <source>
        <strain evidence="7">LC</strain>
    </source>
</reference>
<dbReference type="GO" id="GO:0005525">
    <property type="term" value="F:GTP binding"/>
    <property type="evidence" value="ECO:0007669"/>
    <property type="project" value="UniProtKB-KW"/>
</dbReference>
<accession>A0A8J4SLE9</accession>
<dbReference type="GO" id="GO:0005789">
    <property type="term" value="C:endoplasmic reticulum membrane"/>
    <property type="evidence" value="ECO:0007669"/>
    <property type="project" value="TreeGrafter"/>
</dbReference>
<dbReference type="Pfam" id="PF00448">
    <property type="entry name" value="SRP54"/>
    <property type="match status" value="1"/>
</dbReference>
<dbReference type="EMBL" id="LUCH01005744">
    <property type="protein sequence ID" value="KAF5397815.1"/>
    <property type="molecule type" value="Genomic_DNA"/>
</dbReference>
<keyword evidence="3" id="KW-0342">GTP-binding</keyword>
<dbReference type="PANTHER" id="PTHR43134:SF1">
    <property type="entry name" value="SIGNAL RECOGNITION PARTICLE RECEPTOR SUBUNIT ALPHA"/>
    <property type="match status" value="1"/>
</dbReference>
<dbReference type="PANTHER" id="PTHR43134">
    <property type="entry name" value="SIGNAL RECOGNITION PARTICLE RECEPTOR SUBUNIT ALPHA"/>
    <property type="match status" value="1"/>
</dbReference>
<keyword evidence="4" id="KW-0472">Membrane</keyword>